<dbReference type="SMART" id="SM00225">
    <property type="entry name" value="BTB"/>
    <property type="match status" value="1"/>
</dbReference>
<feature type="domain" description="C2H2-type" evidence="14">
    <location>
        <begin position="482"/>
        <end position="510"/>
    </location>
</feature>
<feature type="domain" description="BTB" evidence="13">
    <location>
        <begin position="52"/>
        <end position="110"/>
    </location>
</feature>
<dbReference type="Proteomes" id="UP001221898">
    <property type="component" value="Unassembled WGS sequence"/>
</dbReference>
<dbReference type="InterPro" id="IPR050457">
    <property type="entry name" value="ZnFinger_BTB_dom_contain"/>
</dbReference>
<evidence type="ECO:0000256" key="6">
    <source>
        <dbReference type="ARBA" id="ARBA00022833"/>
    </source>
</evidence>
<evidence type="ECO:0000256" key="2">
    <source>
        <dbReference type="ARBA" id="ARBA00022491"/>
    </source>
</evidence>
<dbReference type="InterPro" id="IPR036236">
    <property type="entry name" value="Znf_C2H2_sf"/>
</dbReference>
<evidence type="ECO:0000256" key="5">
    <source>
        <dbReference type="ARBA" id="ARBA00022771"/>
    </source>
</evidence>
<evidence type="ECO:0008006" key="17">
    <source>
        <dbReference type="Google" id="ProtNLM"/>
    </source>
</evidence>
<keyword evidence="6" id="KW-0862">Zinc</keyword>
<dbReference type="AlphaFoldDB" id="A0AAD7SFU0"/>
<evidence type="ECO:0000256" key="11">
    <source>
        <dbReference type="PROSITE-ProRule" id="PRU00042"/>
    </source>
</evidence>
<gene>
    <name evidence="15" type="ORF">AAFF_G00377470</name>
</gene>
<dbReference type="SUPFAM" id="SSF54695">
    <property type="entry name" value="POZ domain"/>
    <property type="match status" value="1"/>
</dbReference>
<dbReference type="SMART" id="SM00355">
    <property type="entry name" value="ZnF_C2H2"/>
    <property type="match status" value="2"/>
</dbReference>
<dbReference type="GO" id="GO:0008270">
    <property type="term" value="F:zinc ion binding"/>
    <property type="evidence" value="ECO:0007669"/>
    <property type="project" value="UniProtKB-KW"/>
</dbReference>
<keyword evidence="3" id="KW-0479">Metal-binding</keyword>
<keyword evidence="10" id="KW-0539">Nucleus</keyword>
<dbReference type="GO" id="GO:0000978">
    <property type="term" value="F:RNA polymerase II cis-regulatory region sequence-specific DNA binding"/>
    <property type="evidence" value="ECO:0007669"/>
    <property type="project" value="TreeGrafter"/>
</dbReference>
<keyword evidence="2" id="KW-0678">Repressor</keyword>
<proteinExistence type="predicted"/>
<dbReference type="SUPFAM" id="SSF57667">
    <property type="entry name" value="beta-beta-alpha zinc fingers"/>
    <property type="match status" value="1"/>
</dbReference>
<feature type="domain" description="C2H2-type" evidence="14">
    <location>
        <begin position="454"/>
        <end position="481"/>
    </location>
</feature>
<evidence type="ECO:0000313" key="16">
    <source>
        <dbReference type="Proteomes" id="UP001221898"/>
    </source>
</evidence>
<keyword evidence="8" id="KW-0238">DNA-binding</keyword>
<keyword evidence="4" id="KW-0677">Repeat</keyword>
<feature type="compositionally biased region" description="Basic and acidic residues" evidence="12">
    <location>
        <begin position="264"/>
        <end position="287"/>
    </location>
</feature>
<dbReference type="Gene3D" id="3.30.710.10">
    <property type="entry name" value="Potassium Channel Kv1.1, Chain A"/>
    <property type="match status" value="1"/>
</dbReference>
<feature type="compositionally biased region" description="Polar residues" evidence="12">
    <location>
        <begin position="324"/>
        <end position="339"/>
    </location>
</feature>
<evidence type="ECO:0000256" key="8">
    <source>
        <dbReference type="ARBA" id="ARBA00023125"/>
    </source>
</evidence>
<dbReference type="EMBL" id="JAINUG010000068">
    <property type="protein sequence ID" value="KAJ8401776.1"/>
    <property type="molecule type" value="Genomic_DNA"/>
</dbReference>
<feature type="region of interest" description="Disordered" evidence="12">
    <location>
        <begin position="377"/>
        <end position="403"/>
    </location>
</feature>
<name>A0AAD7SFU0_9TELE</name>
<sequence>MLQCQSYVGSRPERKLSFAGMSSIKLISAADTQYSGSLLKVFNEQRNNGLFCDVIIIVQSQKFKAHKNILSASSTYFHQLFSVAGQVIELNFIKAEIFEVILNYIYSAKIIRVRSDMLEELIKSGKILGVKFIAGLGLPLSNVKGLPNLSKDQAEGEAKDAQNHTANASSKSELRSQELGTGAMPVITEAFSLSAEEFKGDSYKDGDSDNDDVLFVSKQEPKKVRKSSSTKESCKPSAVINVDESSTEDDFGSEEEEEASPSAAKEKCGMGEKDQKTTTEKVKEEQTSSHNSSSQAQPDSTSVASPMEQGSPVTSTSMPPSPSGDSLSKLSTPPAQINGSPKEPCNISLPKDNHEVIGVQKKQVTTVLEASADRPGDFKIKLSDVGPASGPKPVTGDTDTITSENDSETDLLFYGCKGYDTYDIVSMNDNLERPYVCLTSLRRHFNVHSWEKKYPCHYCDKVFPLAEYRTKHEIQHTGERRYQCLLCSAFFINYQLLSSHCKQVHNQDPSGRKEKEYTDNNLYRLLPCKTLEIKSYSYLSEGKIPMINEEGIVYHVDPREGLGAGPESPSSIQGTMMNWDDIFVESGSRPRSETNVNSAEDTPEFEFIIPETY</sequence>
<dbReference type="GO" id="GO:0005634">
    <property type="term" value="C:nucleus"/>
    <property type="evidence" value="ECO:0007669"/>
    <property type="project" value="UniProtKB-SubCell"/>
</dbReference>
<dbReference type="GO" id="GO:0000981">
    <property type="term" value="F:DNA-binding transcription factor activity, RNA polymerase II-specific"/>
    <property type="evidence" value="ECO:0007669"/>
    <property type="project" value="TreeGrafter"/>
</dbReference>
<protein>
    <recommendedName>
        <fullName evidence="17">Zinc finger and BTB domain containing 33</fullName>
    </recommendedName>
</protein>
<dbReference type="Pfam" id="PF00651">
    <property type="entry name" value="BTB"/>
    <property type="match status" value="1"/>
</dbReference>
<dbReference type="InterPro" id="IPR000210">
    <property type="entry name" value="BTB/POZ_dom"/>
</dbReference>
<dbReference type="PANTHER" id="PTHR46105:SF27">
    <property type="entry name" value="TRANSCRIPTIONAL REGULATOR KAISO"/>
    <property type="match status" value="1"/>
</dbReference>
<feature type="compositionally biased region" description="Acidic residues" evidence="12">
    <location>
        <begin position="245"/>
        <end position="259"/>
    </location>
</feature>
<keyword evidence="16" id="KW-1185">Reference proteome</keyword>
<keyword evidence="7" id="KW-0805">Transcription regulation</keyword>
<feature type="region of interest" description="Disordered" evidence="12">
    <location>
        <begin position="153"/>
        <end position="178"/>
    </location>
</feature>
<dbReference type="CDD" id="cd18219">
    <property type="entry name" value="BTB_POZ_ZBTB33_KAISO"/>
    <property type="match status" value="1"/>
</dbReference>
<evidence type="ECO:0000256" key="7">
    <source>
        <dbReference type="ARBA" id="ARBA00023015"/>
    </source>
</evidence>
<feature type="region of interest" description="Disordered" evidence="12">
    <location>
        <begin position="202"/>
        <end position="350"/>
    </location>
</feature>
<evidence type="ECO:0000256" key="10">
    <source>
        <dbReference type="ARBA" id="ARBA00023242"/>
    </source>
</evidence>
<keyword evidence="9" id="KW-0804">Transcription</keyword>
<dbReference type="PROSITE" id="PS50157">
    <property type="entry name" value="ZINC_FINGER_C2H2_2"/>
    <property type="match status" value="2"/>
</dbReference>
<evidence type="ECO:0000259" key="13">
    <source>
        <dbReference type="PROSITE" id="PS50097"/>
    </source>
</evidence>
<dbReference type="Gene3D" id="3.30.160.60">
    <property type="entry name" value="Classic Zinc Finger"/>
    <property type="match status" value="2"/>
</dbReference>
<keyword evidence="5 11" id="KW-0863">Zinc-finger</keyword>
<feature type="compositionally biased region" description="Polar residues" evidence="12">
    <location>
        <begin position="288"/>
        <end position="304"/>
    </location>
</feature>
<evidence type="ECO:0000256" key="12">
    <source>
        <dbReference type="SAM" id="MobiDB-lite"/>
    </source>
</evidence>
<evidence type="ECO:0000256" key="3">
    <source>
        <dbReference type="ARBA" id="ARBA00022723"/>
    </source>
</evidence>
<dbReference type="PROSITE" id="PS50097">
    <property type="entry name" value="BTB"/>
    <property type="match status" value="1"/>
</dbReference>
<evidence type="ECO:0000256" key="1">
    <source>
        <dbReference type="ARBA" id="ARBA00004123"/>
    </source>
</evidence>
<comment type="caution">
    <text evidence="15">The sequence shown here is derived from an EMBL/GenBank/DDBJ whole genome shotgun (WGS) entry which is preliminary data.</text>
</comment>
<evidence type="ECO:0000259" key="14">
    <source>
        <dbReference type="PROSITE" id="PS50157"/>
    </source>
</evidence>
<evidence type="ECO:0000256" key="9">
    <source>
        <dbReference type="ARBA" id="ARBA00023163"/>
    </source>
</evidence>
<feature type="compositionally biased region" description="Basic and acidic residues" evidence="12">
    <location>
        <begin position="153"/>
        <end position="162"/>
    </location>
</feature>
<evidence type="ECO:0000256" key="4">
    <source>
        <dbReference type="ARBA" id="ARBA00022737"/>
    </source>
</evidence>
<dbReference type="PANTHER" id="PTHR46105">
    <property type="entry name" value="AGAP004733-PA"/>
    <property type="match status" value="1"/>
</dbReference>
<reference evidence="15" key="1">
    <citation type="journal article" date="2023" name="Science">
        <title>Genome structures resolve the early diversification of teleost fishes.</title>
        <authorList>
            <person name="Parey E."/>
            <person name="Louis A."/>
            <person name="Montfort J."/>
            <person name="Bouchez O."/>
            <person name="Roques C."/>
            <person name="Iampietro C."/>
            <person name="Lluch J."/>
            <person name="Castinel A."/>
            <person name="Donnadieu C."/>
            <person name="Desvignes T."/>
            <person name="Floi Bucao C."/>
            <person name="Jouanno E."/>
            <person name="Wen M."/>
            <person name="Mejri S."/>
            <person name="Dirks R."/>
            <person name="Jansen H."/>
            <person name="Henkel C."/>
            <person name="Chen W.J."/>
            <person name="Zahm M."/>
            <person name="Cabau C."/>
            <person name="Klopp C."/>
            <person name="Thompson A.W."/>
            <person name="Robinson-Rechavi M."/>
            <person name="Braasch I."/>
            <person name="Lecointre G."/>
            <person name="Bobe J."/>
            <person name="Postlethwait J.H."/>
            <person name="Berthelot C."/>
            <person name="Roest Crollius H."/>
            <person name="Guiguen Y."/>
        </authorList>
    </citation>
    <scope>NUCLEOTIDE SEQUENCE</scope>
    <source>
        <strain evidence="15">NC1722</strain>
    </source>
</reference>
<dbReference type="InterPro" id="IPR013087">
    <property type="entry name" value="Znf_C2H2_type"/>
</dbReference>
<comment type="subcellular location">
    <subcellularLocation>
        <location evidence="1">Nucleus</location>
    </subcellularLocation>
</comment>
<dbReference type="FunFam" id="3.30.160.60:FF:000235">
    <property type="entry name" value="Zinc finger and BTB domain containing 38"/>
    <property type="match status" value="1"/>
</dbReference>
<accession>A0AAD7SFU0</accession>
<evidence type="ECO:0000313" key="15">
    <source>
        <dbReference type="EMBL" id="KAJ8401776.1"/>
    </source>
</evidence>
<dbReference type="PROSITE" id="PS00028">
    <property type="entry name" value="ZINC_FINGER_C2H2_1"/>
    <property type="match status" value="2"/>
</dbReference>
<dbReference type="InterPro" id="IPR011333">
    <property type="entry name" value="SKP1/BTB/POZ_sf"/>
</dbReference>
<organism evidence="15 16">
    <name type="scientific">Aldrovandia affinis</name>
    <dbReference type="NCBI Taxonomy" id="143900"/>
    <lineage>
        <taxon>Eukaryota</taxon>
        <taxon>Metazoa</taxon>
        <taxon>Chordata</taxon>
        <taxon>Craniata</taxon>
        <taxon>Vertebrata</taxon>
        <taxon>Euteleostomi</taxon>
        <taxon>Actinopterygii</taxon>
        <taxon>Neopterygii</taxon>
        <taxon>Teleostei</taxon>
        <taxon>Notacanthiformes</taxon>
        <taxon>Halosauridae</taxon>
        <taxon>Aldrovandia</taxon>
    </lineage>
</organism>